<dbReference type="CDD" id="cd08249">
    <property type="entry name" value="enoyl_reductase_like"/>
    <property type="match status" value="1"/>
</dbReference>
<keyword evidence="2" id="KW-0560">Oxidoreductase</keyword>
<comment type="caution">
    <text evidence="4">The sequence shown here is derived from an EMBL/GenBank/DDBJ whole genome shotgun (WGS) entry which is preliminary data.</text>
</comment>
<dbReference type="SMART" id="SM00829">
    <property type="entry name" value="PKS_ER"/>
    <property type="match status" value="1"/>
</dbReference>
<evidence type="ECO:0000313" key="5">
    <source>
        <dbReference type="Proteomes" id="UP000434172"/>
    </source>
</evidence>
<proteinExistence type="inferred from homology"/>
<dbReference type="InterPro" id="IPR011032">
    <property type="entry name" value="GroES-like_sf"/>
</dbReference>
<dbReference type="InterPro" id="IPR020843">
    <property type="entry name" value="ER"/>
</dbReference>
<dbReference type="InterPro" id="IPR017946">
    <property type="entry name" value="PLC-like_Pdiesterase_TIM-brl"/>
</dbReference>
<dbReference type="InterPro" id="IPR013154">
    <property type="entry name" value="ADH-like_N"/>
</dbReference>
<reference evidence="4 5" key="1">
    <citation type="submission" date="2019-12" db="EMBL/GenBank/DDBJ databases">
        <title>A genome sequence resource for the geographically widespread anthracnose pathogen Colletotrichum asianum.</title>
        <authorList>
            <person name="Meng Y."/>
        </authorList>
    </citation>
    <scope>NUCLEOTIDE SEQUENCE [LARGE SCALE GENOMIC DNA]</scope>
    <source>
        <strain evidence="4 5">ICMP 18580</strain>
    </source>
</reference>
<dbReference type="Pfam" id="PF08240">
    <property type="entry name" value="ADH_N"/>
    <property type="match status" value="1"/>
</dbReference>
<dbReference type="SUPFAM" id="SSF50129">
    <property type="entry name" value="GroES-like"/>
    <property type="match status" value="1"/>
</dbReference>
<organism evidence="4 5">
    <name type="scientific">Colletotrichum asianum</name>
    <dbReference type="NCBI Taxonomy" id="702518"/>
    <lineage>
        <taxon>Eukaryota</taxon>
        <taxon>Fungi</taxon>
        <taxon>Dikarya</taxon>
        <taxon>Ascomycota</taxon>
        <taxon>Pezizomycotina</taxon>
        <taxon>Sordariomycetes</taxon>
        <taxon>Hypocreomycetidae</taxon>
        <taxon>Glomerellales</taxon>
        <taxon>Glomerellaceae</taxon>
        <taxon>Colletotrichum</taxon>
        <taxon>Colletotrichum gloeosporioides species complex</taxon>
    </lineage>
</organism>
<evidence type="ECO:0000313" key="4">
    <source>
        <dbReference type="EMBL" id="KAF0331139.1"/>
    </source>
</evidence>
<dbReference type="SUPFAM" id="SSF51695">
    <property type="entry name" value="PLC-like phosphodiesterases"/>
    <property type="match status" value="1"/>
</dbReference>
<sequence>MAVAINPVDGAIQKNALFPRTYPAILGMDLAGVVEEVGSSVTHVKPGDRVLGLATSLRTDDDANSAFQAYALIPSDCVSAIPEELSFEQAAVLPLAIATAALGLFGKGELGLQLPSVEPHHTGQVVLVWGGATIVGGVAIQFAKMAGYEVFSTASPKNHESIKSLGATQVFDYRSSSIEEDIAVSLQGKTLAGVYEASGTEAAMCSCARIVLGASERVSSCVACVRASPSTAPQGVDMKPFLATDIVDSDLCKTMFVELIPKALKGGKLKAVPKANVVGQSTHRCVQRPLLMMAEHSQRWMQLHSTTLGNLPLKHITLPSSHDAGTSYVHNNLRTELGLDDMVLTQTRSILDQLNLGVRYLDIRPVLTSKGGTQDSPSWHCGHYTNVGDAVGVQGASCVPIQKVVDDINTFTRKNPELVVIHIKRTQRIHISPATPSDPLGGKSTEREPTQREWEDFFGLLNRLENLYTVESPGASKHPYLHDLPLKHFIGNGKPAVIGLIEGYKNSPHIYKRGFWPHERLLTKDPDPFTRLTRGPDEDDLNSFPSLNSMSSSYLSGSSELEKAEQTQTKRFPWILQRLERSVNRIDMDKIETTDLLTVSLANSLQRYNDFKGINNKVVVYGGKRITNQTVLDAVQKAIEHGNLFHVSDESLGGVVDNREGKSAAILYHHQGLLKARWAPESQALRFDTDITGAYCENHDVMSQSLYNALLPKIFSGRQWKFSKDFLSPNEKASGLCKSIHIRLRMAGGELEEVKAEKGEIVDFANFGPNNI</sequence>
<comment type="similarity">
    <text evidence="1">Belongs to the zinc-containing alcohol dehydrogenase family.</text>
</comment>
<dbReference type="GO" id="GO:0008081">
    <property type="term" value="F:phosphoric diester hydrolase activity"/>
    <property type="evidence" value="ECO:0007669"/>
    <property type="project" value="InterPro"/>
</dbReference>
<feature type="domain" description="Enoyl reductase (ER)" evidence="3">
    <location>
        <begin position="10"/>
        <end position="292"/>
    </location>
</feature>
<dbReference type="Gene3D" id="3.20.20.190">
    <property type="entry name" value="Phosphatidylinositol (PI) phosphodiesterase"/>
    <property type="match status" value="1"/>
</dbReference>
<dbReference type="PANTHER" id="PTHR45348:SF2">
    <property type="entry name" value="ZINC-TYPE ALCOHOL DEHYDROGENASE-LIKE PROTEIN C2E1P3.01"/>
    <property type="match status" value="1"/>
</dbReference>
<protein>
    <recommendedName>
        <fullName evidence="3">Enoyl reductase (ER) domain-containing protein</fullName>
    </recommendedName>
</protein>
<dbReference type="GO" id="GO:0016651">
    <property type="term" value="F:oxidoreductase activity, acting on NAD(P)H"/>
    <property type="evidence" value="ECO:0007669"/>
    <property type="project" value="InterPro"/>
</dbReference>
<gene>
    <name evidence="4" type="ORF">GQ607_001447</name>
</gene>
<dbReference type="InterPro" id="IPR036291">
    <property type="entry name" value="NAD(P)-bd_dom_sf"/>
</dbReference>
<keyword evidence="5" id="KW-1185">Reference proteome</keyword>
<evidence type="ECO:0000259" key="3">
    <source>
        <dbReference type="SMART" id="SM00829"/>
    </source>
</evidence>
<name>A0A8H3WPH3_9PEZI</name>
<dbReference type="Gene3D" id="3.40.50.720">
    <property type="entry name" value="NAD(P)-binding Rossmann-like Domain"/>
    <property type="match status" value="1"/>
</dbReference>
<dbReference type="EMBL" id="WOWK01000004">
    <property type="protein sequence ID" value="KAF0331139.1"/>
    <property type="molecule type" value="Genomic_DNA"/>
</dbReference>
<dbReference type="GO" id="GO:0006629">
    <property type="term" value="P:lipid metabolic process"/>
    <property type="evidence" value="ECO:0007669"/>
    <property type="project" value="InterPro"/>
</dbReference>
<evidence type="ECO:0000256" key="2">
    <source>
        <dbReference type="ARBA" id="ARBA00023002"/>
    </source>
</evidence>
<dbReference type="Gene3D" id="3.90.180.10">
    <property type="entry name" value="Medium-chain alcohol dehydrogenases, catalytic domain"/>
    <property type="match status" value="1"/>
</dbReference>
<dbReference type="InterPro" id="IPR047122">
    <property type="entry name" value="Trans-enoyl_RdTase-like"/>
</dbReference>
<dbReference type="OrthoDB" id="1046782at2759"/>
<dbReference type="Pfam" id="PF00107">
    <property type="entry name" value="ADH_zinc_N"/>
    <property type="match status" value="1"/>
</dbReference>
<dbReference type="Proteomes" id="UP000434172">
    <property type="component" value="Unassembled WGS sequence"/>
</dbReference>
<accession>A0A8H3WPH3</accession>
<dbReference type="PANTHER" id="PTHR45348">
    <property type="entry name" value="HYPOTHETICAL OXIDOREDUCTASE (EUROFUNG)"/>
    <property type="match status" value="1"/>
</dbReference>
<dbReference type="PROSITE" id="PS50007">
    <property type="entry name" value="PIPLC_X_DOMAIN"/>
    <property type="match status" value="1"/>
</dbReference>
<evidence type="ECO:0000256" key="1">
    <source>
        <dbReference type="ARBA" id="ARBA00008072"/>
    </source>
</evidence>
<dbReference type="AlphaFoldDB" id="A0A8H3WPH3"/>
<dbReference type="SUPFAM" id="SSF51735">
    <property type="entry name" value="NAD(P)-binding Rossmann-fold domains"/>
    <property type="match status" value="1"/>
</dbReference>
<dbReference type="InterPro" id="IPR013149">
    <property type="entry name" value="ADH-like_C"/>
</dbReference>